<dbReference type="InterPro" id="IPR003488">
    <property type="entry name" value="DprA"/>
</dbReference>
<dbReference type="InterPro" id="IPR057666">
    <property type="entry name" value="DrpA_SLOG"/>
</dbReference>
<accession>A0A0B4S2V5</accession>
<feature type="domain" description="DprA winged helix" evidence="3">
    <location>
        <begin position="303"/>
        <end position="359"/>
    </location>
</feature>
<reference evidence="4 5" key="1">
    <citation type="submission" date="2014-10" db="EMBL/GenBank/DDBJ databases">
        <title>Complete genome sequence of Parvimonas micra KCOM 1535 (= ChDC B708).</title>
        <authorList>
            <person name="Kook J.-K."/>
            <person name="Park S.-N."/>
            <person name="Lim Y.K."/>
            <person name="Roh H."/>
        </authorList>
    </citation>
    <scope>NUCLEOTIDE SEQUENCE [LARGE SCALE GENOMIC DNA]</scope>
    <source>
        <strain evidence="5">KCOM 1535 / ChDC B708</strain>
    </source>
</reference>
<dbReference type="Gene3D" id="3.40.50.450">
    <property type="match status" value="1"/>
</dbReference>
<proteinExistence type="inferred from homology"/>
<dbReference type="InterPro" id="IPR036388">
    <property type="entry name" value="WH-like_DNA-bd_sf"/>
</dbReference>
<dbReference type="NCBIfam" id="TIGR00732">
    <property type="entry name" value="dprA"/>
    <property type="match status" value="1"/>
</dbReference>
<protein>
    <submittedName>
        <fullName evidence="4">Transporter</fullName>
    </submittedName>
</protein>
<feature type="domain" description="Smf/DprA SLOG" evidence="2">
    <location>
        <begin position="80"/>
        <end position="286"/>
    </location>
</feature>
<evidence type="ECO:0000259" key="2">
    <source>
        <dbReference type="Pfam" id="PF02481"/>
    </source>
</evidence>
<organism evidence="4 5">
    <name type="scientific">Parvimonas micra</name>
    <dbReference type="NCBI Taxonomy" id="33033"/>
    <lineage>
        <taxon>Bacteria</taxon>
        <taxon>Bacillati</taxon>
        <taxon>Bacillota</taxon>
        <taxon>Tissierellia</taxon>
        <taxon>Tissierellales</taxon>
        <taxon>Peptoniphilaceae</taxon>
        <taxon>Parvimonas</taxon>
    </lineage>
</organism>
<dbReference type="KEGG" id="pmic:NW74_05700"/>
<keyword evidence="5" id="KW-1185">Reference proteome</keyword>
<evidence type="ECO:0000313" key="5">
    <source>
        <dbReference type="Proteomes" id="UP000031386"/>
    </source>
</evidence>
<gene>
    <name evidence="4" type="ORF">NW74_05700</name>
</gene>
<dbReference type="AlphaFoldDB" id="A0A0B4S2V5"/>
<evidence type="ECO:0000256" key="1">
    <source>
        <dbReference type="ARBA" id="ARBA00006525"/>
    </source>
</evidence>
<dbReference type="RefSeq" id="WP_041954351.1">
    <property type="nucleotide sequence ID" value="NZ_CP009761.1"/>
</dbReference>
<comment type="similarity">
    <text evidence="1">Belongs to the DprA/Smf family.</text>
</comment>
<dbReference type="EMBL" id="CP009761">
    <property type="protein sequence ID" value="AIZ36864.1"/>
    <property type="molecule type" value="Genomic_DNA"/>
</dbReference>
<dbReference type="OrthoDB" id="9785707at2"/>
<evidence type="ECO:0000313" key="4">
    <source>
        <dbReference type="EMBL" id="AIZ36864.1"/>
    </source>
</evidence>
<dbReference type="Proteomes" id="UP000031386">
    <property type="component" value="Chromosome"/>
</dbReference>
<evidence type="ECO:0000259" key="3">
    <source>
        <dbReference type="Pfam" id="PF17782"/>
    </source>
</evidence>
<dbReference type="InterPro" id="IPR041614">
    <property type="entry name" value="DprA_WH"/>
</dbReference>
<dbReference type="STRING" id="33033.NW74_05700"/>
<name>A0A0B4S2V5_9FIRM</name>
<dbReference type="Pfam" id="PF02481">
    <property type="entry name" value="DNA_processg_A"/>
    <property type="match status" value="1"/>
</dbReference>
<dbReference type="GO" id="GO:0009294">
    <property type="term" value="P:DNA-mediated transformation"/>
    <property type="evidence" value="ECO:0007669"/>
    <property type="project" value="InterPro"/>
</dbReference>
<dbReference type="Pfam" id="PF17782">
    <property type="entry name" value="WHD_DprA"/>
    <property type="match status" value="1"/>
</dbReference>
<dbReference type="Gene3D" id="1.10.10.10">
    <property type="entry name" value="Winged helix-like DNA-binding domain superfamily/Winged helix DNA-binding domain"/>
    <property type="match status" value="1"/>
</dbReference>
<dbReference type="PANTHER" id="PTHR43022">
    <property type="entry name" value="PROTEIN SMF"/>
    <property type="match status" value="1"/>
</dbReference>
<dbReference type="SUPFAM" id="SSF102405">
    <property type="entry name" value="MCP/YpsA-like"/>
    <property type="match status" value="1"/>
</dbReference>
<dbReference type="PANTHER" id="PTHR43022:SF1">
    <property type="entry name" value="PROTEIN SMF"/>
    <property type="match status" value="1"/>
</dbReference>
<sequence length="364" mass="41201">MRNEDALLFLSYLNFDYKIKDELLNHFTLEHIEEIFDLSGEYFKENKLLTKNNIEKLVEERKKFNSDAYRDFLEKKKVKYVSILSENYPINLKDIEFIPQVIYYKGDILPEDEFALSIVGSRKCTNYGAWATEYFARSISELGIRIVSGMALGIDSISHRAALKSGGRTIAVLGCGVDIAYPKTNYRLYDEIIENGAVMSEFPIGMPPLAHNFPVRNRIISGLSKALLVIEAQDRSGTLITSRFANEQSKEIFALPGNINSLYSRGTNKLIKDGALIATDYQDIIDGVIDFSEFILNKNKEEKDLDILDAKELLIYNLINEEPKSQNKISTITGFSIIETNTILTALELKGFIKELNGGIFVVD</sequence>